<name>A0AAV7DVQ9_ARIFI</name>
<dbReference type="AlphaFoldDB" id="A0AAV7DVQ9"/>
<accession>A0AAV7DVQ9</accession>
<proteinExistence type="predicted"/>
<evidence type="ECO:0000313" key="3">
    <source>
        <dbReference type="Proteomes" id="UP000825729"/>
    </source>
</evidence>
<keyword evidence="1" id="KW-0812">Transmembrane</keyword>
<dbReference type="PANTHER" id="PTHR21477">
    <property type="entry name" value="ZGC:172139"/>
    <property type="match status" value="1"/>
</dbReference>
<feature type="transmembrane region" description="Helical" evidence="1">
    <location>
        <begin position="20"/>
        <end position="37"/>
    </location>
</feature>
<dbReference type="PANTHER" id="PTHR21477:SF12">
    <property type="entry name" value="PROTEIN PHLOEM PROTEIN 2-LIKE A10"/>
    <property type="match status" value="1"/>
</dbReference>
<feature type="transmembrane region" description="Helical" evidence="1">
    <location>
        <begin position="390"/>
        <end position="411"/>
    </location>
</feature>
<evidence type="ECO:0000313" key="2">
    <source>
        <dbReference type="EMBL" id="KAG9440629.1"/>
    </source>
</evidence>
<dbReference type="InterPro" id="IPR019141">
    <property type="entry name" value="DUF2045"/>
</dbReference>
<protein>
    <recommendedName>
        <fullName evidence="4">Protein PHLOEM PROTEIN 2-LIKE A10</fullName>
    </recommendedName>
</protein>
<gene>
    <name evidence="2" type="ORF">H6P81_020794</name>
</gene>
<dbReference type="Proteomes" id="UP000825729">
    <property type="component" value="Unassembled WGS sequence"/>
</dbReference>
<evidence type="ECO:0008006" key="4">
    <source>
        <dbReference type="Google" id="ProtNLM"/>
    </source>
</evidence>
<keyword evidence="1" id="KW-0472">Membrane</keyword>
<organism evidence="2 3">
    <name type="scientific">Aristolochia fimbriata</name>
    <name type="common">White veined hardy Dutchman's pipe vine</name>
    <dbReference type="NCBI Taxonomy" id="158543"/>
    <lineage>
        <taxon>Eukaryota</taxon>
        <taxon>Viridiplantae</taxon>
        <taxon>Streptophyta</taxon>
        <taxon>Embryophyta</taxon>
        <taxon>Tracheophyta</taxon>
        <taxon>Spermatophyta</taxon>
        <taxon>Magnoliopsida</taxon>
        <taxon>Magnoliidae</taxon>
        <taxon>Piperales</taxon>
        <taxon>Aristolochiaceae</taxon>
        <taxon>Aristolochia</taxon>
    </lineage>
</organism>
<evidence type="ECO:0000256" key="1">
    <source>
        <dbReference type="SAM" id="Phobius"/>
    </source>
</evidence>
<comment type="caution">
    <text evidence="2">The sequence shown here is derived from an EMBL/GenBank/DDBJ whole genome shotgun (WGS) entry which is preliminary data.</text>
</comment>
<sequence length="413" mass="45051">MDLQLFQPLSNFSRRRKKLLFWLAAAGLSGYGAYKVYHLPSVARKRQRLFRLIGALVSVAELVADSAETAGVVSRDLKQFLQSDSDEIPHSLRQISKIARSDEFSQSVVRVTEAVTVGLLRGYRASETSGVQESGGGPSFTDRVLEKLLSPAGSGFASVVVGSFARNLVLGFYADNSTGNSNSSNRAVSPDGSAWVNVLCDSKCRGLIADCIQLFVSTAVAVYLDKTMEINTYDELFSGLTNPNHEKKVKDVLVSVCNGAVETLVKTSHQVLTASTPASSSSKPCDTSPSRIEALERADSSLSIAHQRRSSDEISETGWVDKVSSTLAVPSNRKLVLDLTGRVTFETVRSFLEFLLWKVSGGLWRSLDFVHRETIEKTLELLRYISEKSMVIATICFAMCLHVLSGARVLVPV</sequence>
<keyword evidence="3" id="KW-1185">Reference proteome</keyword>
<dbReference type="EMBL" id="JAINDJ010000008">
    <property type="protein sequence ID" value="KAG9440629.1"/>
    <property type="molecule type" value="Genomic_DNA"/>
</dbReference>
<keyword evidence="1" id="KW-1133">Transmembrane helix</keyword>
<reference evidence="2 3" key="1">
    <citation type="submission" date="2021-07" db="EMBL/GenBank/DDBJ databases">
        <title>The Aristolochia fimbriata genome: insights into angiosperm evolution, floral development and chemical biosynthesis.</title>
        <authorList>
            <person name="Jiao Y."/>
        </authorList>
    </citation>
    <scope>NUCLEOTIDE SEQUENCE [LARGE SCALE GENOMIC DNA]</scope>
    <source>
        <strain evidence="2">IBCAS-2021</strain>
        <tissue evidence="2">Leaf</tissue>
    </source>
</reference>